<protein>
    <submittedName>
        <fullName evidence="2">Uncharacterized protein</fullName>
    </submittedName>
</protein>
<keyword evidence="3" id="KW-1185">Reference proteome</keyword>
<proteinExistence type="predicted"/>
<reference evidence="2" key="1">
    <citation type="submission" date="2021-09" db="EMBL/GenBank/DDBJ databases">
        <authorList>
            <consortium name="AG Swart"/>
            <person name="Singh M."/>
            <person name="Singh A."/>
            <person name="Seah K."/>
            <person name="Emmerich C."/>
        </authorList>
    </citation>
    <scope>NUCLEOTIDE SEQUENCE</scope>
    <source>
        <strain evidence="2">ATCC30299</strain>
    </source>
</reference>
<sequence>MKRPNWLIFLFLLFFTNAGLITPKTPNPIQLSYNNAYSYADYTFSFQIETLLPPSSVLKITFPPYAYPSGLGITNCQALDSSKNSLSCTISQTTAIITIGELSNTPSDNTNTITLKSVRNPSSQGSTGYFKLETYINNNLLDYNDIFGYIGIDSQAPYFVSSSVTCTSGCAAGSSGTYVVYFSAGLKIPSYSRINIYFPSTLTLLSYIPCTSSLGNVECYLSGTSLATIQNLSSDINGSVSITFTSIQNPSVSGAVGSFFIDILDSAVNSLIATSGAVSGPVLTAGPITSKICPDNGNPLCTKPYENIAYSTAAYLNSYIFTIQATTTNNIPSGGVITISFPSALSLISDTCQVLSGLTNIGKLESQQVTCIISSNSLKINNFRAFPQGTFSLQARAQTPVSPASIGTFTISTYTTSAMTVLIDQITSSSIFIDEVSPATYWDIMWFVDGAGNNGFRITFKPTTAISPTNNHAFKIIFPDEYIIGGTVTVNFTPGGGSLQTPTFTTTSNSLLISIPNSLSIPTGQNNRLEITSSLGISKPTTPGTYYIETILKSSSSDLYDYLYPDTILSPTMSSISLSIFSLDINKQTVYDFSFVPTLKIPKSVVPSSLMTTWGTIELQFPMLDSGNNLWSTDLGTGLSTGSLISCKSLSGIVPATGTEITCTLTLASGTTTTDYAKIRITNFEEIASGITIRLQIAGITNIATDQITAKITINTYSITQKLEKKLNSDFFVTPTFYYSNDPNIPPLNGKGPISEGGDGTNVANLNPATIGEMTELSFPMWLENAVAVGDTMIIKLPSQLILTDTGILCYININTAQPCYSYPVNSWIVVQGFTMALSSQTDYTFSISGLQNPGKKIILSGIKTVTIHSNKELEYINYSDFSELDPGSILVSVTPDSYSASNIDTSYTWLFTPEHDLSAGSTIVLVFPRNWYVLLTSPSLEFSIYGSLLPGTGGFTYTVSSATITISNFQDYEGGNPIYVKINHILNPLTSGLTDYFTISTYSNDGHLIDTNQEVTGILITQQNPIQAIQHLDFYGDPSNGNTISSYLISIILPRSAPAGSTLDIAFPSSNFPSLPTSPICALSGALTTFASCVKTSSSIITITTDETLLAENIPLNITIYNVNSFAAGLTSDAISVSVSYSGVIYMESPDGGSNRQTTTEAEMTSLDISSVYFSPKTAAEAALYSFGITTTHMWYKNCTLNIEFPDSFPRNLGNNLKCTSDKLGLISCWANKNTLIIQGTKDNSPSAFILNVTYITNPNIQTIIGTFNAFTKCGLKILDYGTLSLGTYISDSPQSMYISSLSSDSLYTRYNSSLIFTISTTINQVGSPSDLIFIDFPIDYDINNSQLNCNSSMSSLVSCSSLNNRLSVAAYDNSIDNSQKKSFTIGAKNIENPENIGITPYISLAIYNSGTDKVIARTMPNLNRVHSLSYEEGNFEININYGLGWTVGAGTATDIMYASIENGAPAEVFISGNFTNLIKLSPDPIHFVLGEAEKPFRISCEPSLSAGNYIIGWTISGKLAKSTYSPIRKSEFSVISTNSETIEIDSLGIIPLGGTTLPLKIIFSQPPSSSLEIHLIQLGSSPTNITILPKILDFSVNDTQETFQVTVNGNSEGDQGSIFVYISGANKNTYTLSNDILKFIVGSIDNTVPLLYESSIYHIDMNSANFSASFSEPVVIYWMVALQGTVTPSFNEIKYQNAGYYYTPPIYGTYYSYINETNKYSYNWNTNGLTAQTPYSLFIYYEDLGGNHPDSVKMINFTSSQRFNIAQFSLKFGVEALSESEKGVLLQEISTILKIPQKLLDYRTDYTPASYSYNNKANSEADLPISTTSSDGRSLNSYTVIDILIFPYPEVYYQNSPLMYANSFKGQENTLLSSFPALDTSYGFYAMELIGNLPEFTGKPIIAHMNSSSVTISQIKTKEMSNTYYCLVASSTAKPSSWQVYHGLNAKNEACLMNSSFICSSSGASVTLSNLRSGVYQIYFSAANTIQRYPDLSASVLNVTFTLMKSLDVSDFSSLLIFCSILLLSLTF</sequence>
<dbReference type="Proteomes" id="UP001162131">
    <property type="component" value="Unassembled WGS sequence"/>
</dbReference>
<keyword evidence="1" id="KW-0732">Signal</keyword>
<name>A0AAU9JH03_9CILI</name>
<feature type="signal peptide" evidence="1">
    <location>
        <begin position="1"/>
        <end position="18"/>
    </location>
</feature>
<dbReference type="EMBL" id="CAJZBQ010000032">
    <property type="protein sequence ID" value="CAG9322819.1"/>
    <property type="molecule type" value="Genomic_DNA"/>
</dbReference>
<feature type="chain" id="PRO_5043403853" evidence="1">
    <location>
        <begin position="19"/>
        <end position="2030"/>
    </location>
</feature>
<evidence type="ECO:0000313" key="3">
    <source>
        <dbReference type="Proteomes" id="UP001162131"/>
    </source>
</evidence>
<organism evidence="2 3">
    <name type="scientific">Blepharisma stoltei</name>
    <dbReference type="NCBI Taxonomy" id="1481888"/>
    <lineage>
        <taxon>Eukaryota</taxon>
        <taxon>Sar</taxon>
        <taxon>Alveolata</taxon>
        <taxon>Ciliophora</taxon>
        <taxon>Postciliodesmatophora</taxon>
        <taxon>Heterotrichea</taxon>
        <taxon>Heterotrichida</taxon>
        <taxon>Blepharismidae</taxon>
        <taxon>Blepharisma</taxon>
    </lineage>
</organism>
<accession>A0AAU9JH03</accession>
<evidence type="ECO:0000256" key="1">
    <source>
        <dbReference type="SAM" id="SignalP"/>
    </source>
</evidence>
<comment type="caution">
    <text evidence="2">The sequence shown here is derived from an EMBL/GenBank/DDBJ whole genome shotgun (WGS) entry which is preliminary data.</text>
</comment>
<evidence type="ECO:0000313" key="2">
    <source>
        <dbReference type="EMBL" id="CAG9322819.1"/>
    </source>
</evidence>
<gene>
    <name evidence="2" type="ORF">BSTOLATCC_MIC31935</name>
</gene>